<reference evidence="2" key="1">
    <citation type="submission" date="2023-08" db="EMBL/GenBank/DDBJ databases">
        <title>Emergence of clinically-relevant ST2 carbapenem-resistant Acinetobacter baumannii strains in hospital sewages in Zhejiang, East of China.</title>
        <authorList>
            <person name="Kaichao C."/>
            <person name="Zhang R."/>
        </authorList>
    </citation>
    <scope>NUCLEOTIDE SEQUENCE</scope>
    <source>
        <strain evidence="2">M-SY-60</strain>
    </source>
</reference>
<dbReference type="SUPFAM" id="SSF53474">
    <property type="entry name" value="alpha/beta-Hydrolases"/>
    <property type="match status" value="1"/>
</dbReference>
<accession>A0AAW8JLH1</accession>
<comment type="caution">
    <text evidence="2">The sequence shown here is derived from an EMBL/GenBank/DDBJ whole genome shotgun (WGS) entry which is preliminary data.</text>
</comment>
<name>A0AAW8JLH1_9GAMM</name>
<gene>
    <name evidence="2" type="ORF">RFH51_18110</name>
</gene>
<dbReference type="InterPro" id="IPR050261">
    <property type="entry name" value="FrsA_esterase"/>
</dbReference>
<dbReference type="Gene3D" id="3.40.50.1820">
    <property type="entry name" value="alpha/beta hydrolase"/>
    <property type="match status" value="1"/>
</dbReference>
<dbReference type="Proteomes" id="UP001243195">
    <property type="component" value="Unassembled WGS sequence"/>
</dbReference>
<dbReference type="Gene3D" id="1.20.1440.110">
    <property type="entry name" value="acylaminoacyl peptidase"/>
    <property type="match status" value="1"/>
</dbReference>
<protein>
    <submittedName>
        <fullName evidence="2">Prolyl oligopeptidase family serine peptidase</fullName>
    </submittedName>
</protein>
<evidence type="ECO:0000313" key="3">
    <source>
        <dbReference type="Proteomes" id="UP001243195"/>
    </source>
</evidence>
<dbReference type="InterPro" id="IPR001375">
    <property type="entry name" value="Peptidase_S9_cat"/>
</dbReference>
<dbReference type="GO" id="GO:0008236">
    <property type="term" value="F:serine-type peptidase activity"/>
    <property type="evidence" value="ECO:0007669"/>
    <property type="project" value="InterPro"/>
</dbReference>
<dbReference type="GO" id="GO:0006508">
    <property type="term" value="P:proteolysis"/>
    <property type="evidence" value="ECO:0007669"/>
    <property type="project" value="InterPro"/>
</dbReference>
<dbReference type="InterPro" id="IPR029058">
    <property type="entry name" value="AB_hydrolase_fold"/>
</dbReference>
<evidence type="ECO:0000259" key="1">
    <source>
        <dbReference type="Pfam" id="PF00326"/>
    </source>
</evidence>
<dbReference type="PANTHER" id="PTHR22946">
    <property type="entry name" value="DIENELACTONE HYDROLASE DOMAIN-CONTAINING PROTEIN-RELATED"/>
    <property type="match status" value="1"/>
</dbReference>
<proteinExistence type="predicted"/>
<feature type="domain" description="Peptidase S9 prolyl oligopeptidase catalytic" evidence="1">
    <location>
        <begin position="211"/>
        <end position="381"/>
    </location>
</feature>
<sequence>MFVYFPKNYVWSMSTVIAATHGGSIGEIDDICRPLLEKSTEDADVGTLDFLHAWVKGADKLVTLAEKDLEKKRTLSAGEKFQRAGLYYLIAERMQEQGSPERLKAYTRYLEIFEQSRIYKNEGVSRVEIPYHDTHLSAIYAKAKSQNEKQAIVVMMNGLDSTKELMFCNPMVQDLINRGISVLLLDQPGTGEAIRLQQLPAVYNSEIWASKVVDWLYEQPEIDQKRIAAFGVSLGGYYCPRAVAFEPRFCCGAIWGANHDWRTVQQSRLKREGENPVPHYWKHVEWVFGAKDSETFFEIAENMHLNGVLDRIKVPFLVTHGAHDRQIPLKYAYETYEQLVNSPNKELLIIDDAMGGVEHSSVDNPLNSGAYIADWFAEQLGGNTGNK</sequence>
<dbReference type="RefSeq" id="WP_308957368.1">
    <property type="nucleotide sequence ID" value="NZ_JAVICY010000044.1"/>
</dbReference>
<dbReference type="PANTHER" id="PTHR22946:SF12">
    <property type="entry name" value="CONIDIAL PIGMENT BIOSYNTHESIS PROTEIN AYG1 (AFU_ORTHOLOGUE AFUA_2G17550)"/>
    <property type="match status" value="1"/>
</dbReference>
<dbReference type="AlphaFoldDB" id="A0AAW8JLH1"/>
<evidence type="ECO:0000313" key="2">
    <source>
        <dbReference type="EMBL" id="MDQ9073364.1"/>
    </source>
</evidence>
<dbReference type="Pfam" id="PF00326">
    <property type="entry name" value="Peptidase_S9"/>
    <property type="match status" value="1"/>
</dbReference>
<organism evidence="2 3">
    <name type="scientific">Acinetobacter gerneri</name>
    <dbReference type="NCBI Taxonomy" id="202952"/>
    <lineage>
        <taxon>Bacteria</taxon>
        <taxon>Pseudomonadati</taxon>
        <taxon>Pseudomonadota</taxon>
        <taxon>Gammaproteobacteria</taxon>
        <taxon>Moraxellales</taxon>
        <taxon>Moraxellaceae</taxon>
        <taxon>Acinetobacter</taxon>
    </lineage>
</organism>
<dbReference type="EMBL" id="JAVIDA010000042">
    <property type="protein sequence ID" value="MDQ9073364.1"/>
    <property type="molecule type" value="Genomic_DNA"/>
</dbReference>